<keyword evidence="8" id="KW-1185">Reference proteome</keyword>
<evidence type="ECO:0000256" key="1">
    <source>
        <dbReference type="ARBA" id="ARBA00004442"/>
    </source>
</evidence>
<name>A0ABV0G3Q7_9BURK</name>
<feature type="signal peptide" evidence="6">
    <location>
        <begin position="1"/>
        <end position="17"/>
    </location>
</feature>
<keyword evidence="4" id="KW-0472">Membrane</keyword>
<gene>
    <name evidence="7" type="ORF">ABDJ85_12890</name>
</gene>
<sequence length="270" mass="28573">MKLVLSALVLMSGVAAAQPAANPPEPSDPPLRYLLGVGAVERPEYDGAARYTLKFKPLWALQWGRWRLSTSGSSSLLGFGRGGAGPGASTELLNKGPWRVNLAMRFDSGRDSGEARTTQGLPDVRRTLRARLAVTYALAPDWALTTGASQDLLGRNGGLTGGVDLSWRFYRSHDTEWTASGGISAANAQNMRSYFGIDAAGSLASGRPAYEPGAGLRSTYAGVGFTHRLAPHWLAFGSTGVSRLLGPAAASPLTERRNAASLTMGIAWRN</sequence>
<evidence type="ECO:0000256" key="5">
    <source>
        <dbReference type="ARBA" id="ARBA00023237"/>
    </source>
</evidence>
<evidence type="ECO:0000256" key="6">
    <source>
        <dbReference type="SAM" id="SignalP"/>
    </source>
</evidence>
<keyword evidence="5" id="KW-0998">Cell outer membrane</keyword>
<dbReference type="InterPro" id="IPR010583">
    <property type="entry name" value="MipA"/>
</dbReference>
<feature type="chain" id="PRO_5045649589" evidence="6">
    <location>
        <begin position="18"/>
        <end position="270"/>
    </location>
</feature>
<dbReference type="Proteomes" id="UP001495147">
    <property type="component" value="Unassembled WGS sequence"/>
</dbReference>
<accession>A0ABV0G3Q7</accession>
<comment type="caution">
    <text evidence="7">The sequence shown here is derived from an EMBL/GenBank/DDBJ whole genome shotgun (WGS) entry which is preliminary data.</text>
</comment>
<dbReference type="RefSeq" id="WP_347705187.1">
    <property type="nucleotide sequence ID" value="NZ_JBDPZD010000003.1"/>
</dbReference>
<keyword evidence="3 6" id="KW-0732">Signal</keyword>
<dbReference type="EMBL" id="JBDPZD010000003">
    <property type="protein sequence ID" value="MEO3692369.1"/>
    <property type="molecule type" value="Genomic_DNA"/>
</dbReference>
<dbReference type="Pfam" id="PF06629">
    <property type="entry name" value="MipA"/>
    <property type="match status" value="1"/>
</dbReference>
<comment type="subcellular location">
    <subcellularLocation>
        <location evidence="1">Cell outer membrane</location>
    </subcellularLocation>
</comment>
<protein>
    <submittedName>
        <fullName evidence="7">MipA/OmpV family protein</fullName>
    </submittedName>
</protein>
<proteinExistence type="inferred from homology"/>
<organism evidence="7 8">
    <name type="scientific">Roseateles paludis</name>
    <dbReference type="NCBI Taxonomy" id="3145238"/>
    <lineage>
        <taxon>Bacteria</taxon>
        <taxon>Pseudomonadati</taxon>
        <taxon>Pseudomonadota</taxon>
        <taxon>Betaproteobacteria</taxon>
        <taxon>Burkholderiales</taxon>
        <taxon>Sphaerotilaceae</taxon>
        <taxon>Roseateles</taxon>
    </lineage>
</organism>
<evidence type="ECO:0000313" key="8">
    <source>
        <dbReference type="Proteomes" id="UP001495147"/>
    </source>
</evidence>
<evidence type="ECO:0000256" key="4">
    <source>
        <dbReference type="ARBA" id="ARBA00023136"/>
    </source>
</evidence>
<evidence type="ECO:0000313" key="7">
    <source>
        <dbReference type="EMBL" id="MEO3692369.1"/>
    </source>
</evidence>
<reference evidence="7 8" key="1">
    <citation type="submission" date="2024-05" db="EMBL/GenBank/DDBJ databases">
        <title>Roseateles sp. DJS-2-20 16S ribosomal RNA gene Genome sequencing and assembly.</title>
        <authorList>
            <person name="Woo H."/>
        </authorList>
    </citation>
    <scope>NUCLEOTIDE SEQUENCE [LARGE SCALE GENOMIC DNA]</scope>
    <source>
        <strain evidence="7 8">DJS-2-20</strain>
    </source>
</reference>
<dbReference type="PANTHER" id="PTHR38776:SF1">
    <property type="entry name" value="MLTA-INTERACTING PROTEIN-RELATED"/>
    <property type="match status" value="1"/>
</dbReference>
<evidence type="ECO:0000256" key="2">
    <source>
        <dbReference type="ARBA" id="ARBA00005722"/>
    </source>
</evidence>
<dbReference type="PANTHER" id="PTHR38776">
    <property type="entry name" value="MLTA-INTERACTING PROTEIN-RELATED"/>
    <property type="match status" value="1"/>
</dbReference>
<evidence type="ECO:0000256" key="3">
    <source>
        <dbReference type="ARBA" id="ARBA00022729"/>
    </source>
</evidence>
<comment type="similarity">
    <text evidence="2">Belongs to the MipA/OmpV family.</text>
</comment>